<dbReference type="GO" id="GO:0046872">
    <property type="term" value="F:metal ion binding"/>
    <property type="evidence" value="ECO:0007669"/>
    <property type="project" value="UniProtKB-KW"/>
</dbReference>
<evidence type="ECO:0000313" key="4">
    <source>
        <dbReference type="Proteomes" id="UP000183940"/>
    </source>
</evidence>
<gene>
    <name evidence="3" type="ORF">BI308_12285</name>
</gene>
<keyword evidence="4" id="KW-1185">Reference proteome</keyword>
<keyword evidence="1" id="KW-0479">Metal-binding</keyword>
<evidence type="ECO:0000313" key="3">
    <source>
        <dbReference type="EMBL" id="OJJ25257.1"/>
    </source>
</evidence>
<evidence type="ECO:0000259" key="2">
    <source>
        <dbReference type="PROSITE" id="PS51471"/>
    </source>
</evidence>
<dbReference type="Proteomes" id="UP000183940">
    <property type="component" value="Unassembled WGS sequence"/>
</dbReference>
<feature type="domain" description="Fe2OG dioxygenase" evidence="2">
    <location>
        <begin position="96"/>
        <end position="218"/>
    </location>
</feature>
<dbReference type="GO" id="GO:0016491">
    <property type="term" value="F:oxidoreductase activity"/>
    <property type="evidence" value="ECO:0007669"/>
    <property type="project" value="UniProtKB-KW"/>
</dbReference>
<dbReference type="EMBL" id="MLAW01000019">
    <property type="protein sequence ID" value="OJJ25257.1"/>
    <property type="molecule type" value="Genomic_DNA"/>
</dbReference>
<comment type="caution">
    <text evidence="3">The sequence shown here is derived from an EMBL/GenBank/DDBJ whole genome shotgun (WGS) entry which is preliminary data.</text>
</comment>
<dbReference type="SUPFAM" id="SSF51197">
    <property type="entry name" value="Clavaminate synthase-like"/>
    <property type="match status" value="1"/>
</dbReference>
<protein>
    <recommendedName>
        <fullName evidence="2">Fe2OG dioxygenase domain-containing protein</fullName>
    </recommendedName>
</protein>
<organism evidence="3 4">
    <name type="scientific">Roseofilum reptotaenium AO1-A</name>
    <dbReference type="NCBI Taxonomy" id="1925591"/>
    <lineage>
        <taxon>Bacteria</taxon>
        <taxon>Bacillati</taxon>
        <taxon>Cyanobacteriota</taxon>
        <taxon>Cyanophyceae</taxon>
        <taxon>Desertifilales</taxon>
        <taxon>Desertifilaceae</taxon>
        <taxon>Roseofilum</taxon>
    </lineage>
</organism>
<sequence>MIMNNSQVKFLDSPTEGYLLVENFLSTQECQILLDKISEYRKQFSVPKIHRYTKPIPLSYSVIDGLVVQSHFPQLQSLYQKVNTFINQYTNYPLFTLDSIQAGCNVNITEKGGSYRWHYDRNAVTALLFLNEVEGGEIEFYPNYRITLQSGKFSQIQSWIDQIQQYPLIRSWFGQKVVVEPKPGLLLVMCGDKCLHSVRQVTGSSDRINIVMTYDIPHASYAVEKPLNSYLYTSETVSASDPNYSSSHDPLKKF</sequence>
<dbReference type="Gene3D" id="2.60.120.620">
    <property type="entry name" value="q2cbj1_9rhob like domain"/>
    <property type="match status" value="1"/>
</dbReference>
<proteinExistence type="inferred from homology"/>
<dbReference type="InterPro" id="IPR044862">
    <property type="entry name" value="Pro_4_hyd_alph_FE2OG_OXY"/>
</dbReference>
<reference evidence="3" key="1">
    <citation type="submission" date="2016-10" db="EMBL/GenBank/DDBJ databases">
        <title>CRISPR-Cas defence system in Roseofilum reptotaenium: evidence of a bacteriophage-cyanobacterium arms race in the coral black band disease.</title>
        <authorList>
            <person name="Buerger P."/>
            <person name="Wood-Charlson E.M."/>
            <person name="Weynberg K.D."/>
            <person name="Willis B."/>
            <person name="Van Oppen M.J."/>
        </authorList>
    </citation>
    <scope>NUCLEOTIDE SEQUENCE [LARGE SCALE GENOMIC DNA]</scope>
    <source>
        <strain evidence="3">AO1-A</strain>
    </source>
</reference>
<keyword evidence="1" id="KW-0560">Oxidoreductase</keyword>
<comment type="similarity">
    <text evidence="1">Belongs to the iron/ascorbate-dependent oxidoreductase family.</text>
</comment>
<evidence type="ECO:0000256" key="1">
    <source>
        <dbReference type="RuleBase" id="RU003682"/>
    </source>
</evidence>
<accession>A0A1L9QRP6</accession>
<dbReference type="STRING" id="1925591.BI308_12285"/>
<dbReference type="InterPro" id="IPR005123">
    <property type="entry name" value="Oxoglu/Fe-dep_dioxygenase_dom"/>
</dbReference>
<dbReference type="Pfam" id="PF13640">
    <property type="entry name" value="2OG-FeII_Oxy_3"/>
    <property type="match status" value="1"/>
</dbReference>
<name>A0A1L9QRP6_9CYAN</name>
<dbReference type="AlphaFoldDB" id="A0A1L9QRP6"/>
<keyword evidence="1" id="KW-0408">Iron</keyword>
<dbReference type="PROSITE" id="PS51471">
    <property type="entry name" value="FE2OG_OXY"/>
    <property type="match status" value="1"/>
</dbReference>